<dbReference type="Gene3D" id="3.40.50.300">
    <property type="entry name" value="P-loop containing nucleotide triphosphate hydrolases"/>
    <property type="match status" value="1"/>
</dbReference>
<dbReference type="InterPro" id="IPR027417">
    <property type="entry name" value="P-loop_NTPase"/>
</dbReference>
<dbReference type="PROSITE" id="PS51194">
    <property type="entry name" value="HELICASE_CTER"/>
    <property type="match status" value="1"/>
</dbReference>
<proteinExistence type="predicted"/>
<dbReference type="Pfam" id="PF00176">
    <property type="entry name" value="SNF2-rel_dom"/>
    <property type="match status" value="1"/>
</dbReference>
<evidence type="ECO:0000259" key="6">
    <source>
        <dbReference type="PROSITE" id="PS51194"/>
    </source>
</evidence>
<evidence type="ECO:0000313" key="7">
    <source>
        <dbReference type="EMBL" id="MBM3332445.1"/>
    </source>
</evidence>
<keyword evidence="4" id="KW-0067">ATP-binding</keyword>
<dbReference type="PROSITE" id="PS51192">
    <property type="entry name" value="HELICASE_ATP_BIND_1"/>
    <property type="match status" value="1"/>
</dbReference>
<dbReference type="CDD" id="cd18011">
    <property type="entry name" value="DEXDc_RapA"/>
    <property type="match status" value="1"/>
</dbReference>
<dbReference type="InterPro" id="IPR049730">
    <property type="entry name" value="SNF2/RAD54-like_C"/>
</dbReference>
<reference evidence="7" key="1">
    <citation type="submission" date="2019-03" db="EMBL/GenBank/DDBJ databases">
        <title>Lake Tanganyika Metagenome-Assembled Genomes (MAGs).</title>
        <authorList>
            <person name="Tran P."/>
        </authorList>
    </citation>
    <scope>NUCLEOTIDE SEQUENCE</scope>
    <source>
        <strain evidence="7">K_DeepCast_150m_m2_040</strain>
    </source>
</reference>
<dbReference type="PANTHER" id="PTHR45766:SF6">
    <property type="entry name" value="SWI_SNF-RELATED MATRIX-ASSOCIATED ACTIN-DEPENDENT REGULATOR OF CHROMATIN SUBFAMILY A-LIKE PROTEIN 1"/>
    <property type="match status" value="1"/>
</dbReference>
<dbReference type="InterPro" id="IPR038718">
    <property type="entry name" value="SNF2-like_sf"/>
</dbReference>
<dbReference type="GO" id="GO:0005524">
    <property type="term" value="F:ATP binding"/>
    <property type="evidence" value="ECO:0007669"/>
    <property type="project" value="UniProtKB-KW"/>
</dbReference>
<feature type="domain" description="Helicase C-terminal" evidence="6">
    <location>
        <begin position="504"/>
        <end position="668"/>
    </location>
</feature>
<dbReference type="InterPro" id="IPR057342">
    <property type="entry name" value="DEXDc_RapA"/>
</dbReference>
<keyword evidence="2" id="KW-0378">Hydrolase</keyword>
<sequence>MTTQSISIKAGDVVEGFAPQELVEIRSVSQSGQWVLVVGVGVLSRREYSRPLTPEQASALTRVRGYSHDFKGDPAEWLLGVEAMRLKTAYQFDPLFAMNASVVDPLPHQIEAVYRYLLPQPRIRFLLADDTGAGKTIMAGLVIKELLFRGAIRKVLVVTPGGLTKQWQEEELQGKFGLDARLVNRPSFDADPRQFHRYDDGIFVVSVDFLARNQPCLDAAKQVQWDMVIVDEAHKLSAYAYGTRMEESERYRALRELSSRTDHLLMLTATPHRGRKDTFRYVLQLLDVDLFQKDELVGQRVREQTALLSTPGEAFEYEAPITHAKNRFFLRRLKEEMVDWNGQPLFKPRYTRTVGYDLTPEEKDLYDRVTAYVRSRRRQARAAGNRNVELTVMVMQRRLASSLYAITRTLENRLAALNDVLTMLRDRKRVLAEGAAVTPSSIRPDDPQDISEYEDLDDDERERFDKRILRQVLSARPRDVEDERDEVEELLKLARGLADHREAKFNELLNVLDSTGVIKAEGEKLLIFTEHRDTMTKLAERLEAKGYSVVTTHGGMNVDERKRAQVKFKTQATIMVATDAAGEGINLQFCRYLINWDIPWNPNRLEQRMGRVHRYGQLGDVRVYNLVAQNTREGSVLTTVLSKLDTMREQMGEDRVYDVIDEWLQGVSLVDLITEAIDADDSSQGGRKAAELVDDAQGEERAKAAIELQRKSSLASKLNLRSARELLDQSEERRIQPLFIQRFFERAWAACGGEMRQDRTSPVWYLGSAPPALMLLGQELRRPIDDRVADPVVFDKSLVSVASPVRVPDNTRLLGPGQPLYDVLLEWAIRNAQRSLAQGTVLADPNLGTPQGVWLVRSVIRDGRRPSGTATTPAHEQLALVVSDRMGMRKTSASYLLDCVAPDADMVLPDVPPRGEDTIRDWALAEITEKQLDATLQARQTECDLRRRYLEETFSYLILELTEVLNQLHQRSLFGEEEEEEAKRLSSRLAVLRQRKQDRLQELDQMLRLSPDMPTIVSHALVGPTPNAVMESDTGTPGQGVPMQRDDEVERIAMEVAMRFERGRGWKPFDVSADGEHYDIRSESPAGEKRFIEVKGRSQTGAVIITGPEVDKLRQLGERAWLYVV</sequence>
<dbReference type="SMART" id="SM00487">
    <property type="entry name" value="DEXDc"/>
    <property type="match status" value="1"/>
</dbReference>
<dbReference type="GO" id="GO:0016787">
    <property type="term" value="F:hydrolase activity"/>
    <property type="evidence" value="ECO:0007669"/>
    <property type="project" value="UniProtKB-KW"/>
</dbReference>
<gene>
    <name evidence="7" type="ORF">FJY68_11465</name>
</gene>
<accession>A0A938BSB2</accession>
<dbReference type="Pfam" id="PF00271">
    <property type="entry name" value="Helicase_C"/>
    <property type="match status" value="1"/>
</dbReference>
<dbReference type="CDD" id="cd18793">
    <property type="entry name" value="SF2_C_SNF"/>
    <property type="match status" value="1"/>
</dbReference>
<dbReference type="InterPro" id="IPR024975">
    <property type="entry name" value="NOV_C"/>
</dbReference>
<dbReference type="EMBL" id="VGIR01000087">
    <property type="protein sequence ID" value="MBM3332445.1"/>
    <property type="molecule type" value="Genomic_DNA"/>
</dbReference>
<feature type="non-terminal residue" evidence="7">
    <location>
        <position position="1125"/>
    </location>
</feature>
<comment type="caution">
    <text evidence="7">The sequence shown here is derived from an EMBL/GenBank/DDBJ whole genome shotgun (WGS) entry which is preliminary data.</text>
</comment>
<evidence type="ECO:0000256" key="2">
    <source>
        <dbReference type="ARBA" id="ARBA00022801"/>
    </source>
</evidence>
<dbReference type="SMART" id="SM00490">
    <property type="entry name" value="HELICc"/>
    <property type="match status" value="1"/>
</dbReference>
<dbReference type="InterPro" id="IPR014001">
    <property type="entry name" value="Helicase_ATP-bd"/>
</dbReference>
<dbReference type="GO" id="GO:0004386">
    <property type="term" value="F:helicase activity"/>
    <property type="evidence" value="ECO:0007669"/>
    <property type="project" value="UniProtKB-KW"/>
</dbReference>
<dbReference type="InterPro" id="IPR000330">
    <property type="entry name" value="SNF2_N"/>
</dbReference>
<dbReference type="PANTHER" id="PTHR45766">
    <property type="entry name" value="DNA ANNEALING HELICASE AND ENDONUCLEASE ZRANB3 FAMILY MEMBER"/>
    <property type="match status" value="1"/>
</dbReference>
<dbReference type="SUPFAM" id="SSF52540">
    <property type="entry name" value="P-loop containing nucleoside triphosphate hydrolases"/>
    <property type="match status" value="2"/>
</dbReference>
<keyword evidence="1" id="KW-0547">Nucleotide-binding</keyword>
<evidence type="ECO:0000313" key="8">
    <source>
        <dbReference type="Proteomes" id="UP000779900"/>
    </source>
</evidence>
<keyword evidence="3" id="KW-0347">Helicase</keyword>
<evidence type="ECO:0000259" key="5">
    <source>
        <dbReference type="PROSITE" id="PS51192"/>
    </source>
</evidence>
<evidence type="ECO:0000256" key="1">
    <source>
        <dbReference type="ARBA" id="ARBA00022741"/>
    </source>
</evidence>
<dbReference type="Proteomes" id="UP000779900">
    <property type="component" value="Unassembled WGS sequence"/>
</dbReference>
<name>A0A938BSB2_UNCW3</name>
<dbReference type="AlphaFoldDB" id="A0A938BSB2"/>
<organism evidence="7 8">
    <name type="scientific">candidate division WOR-3 bacterium</name>
    <dbReference type="NCBI Taxonomy" id="2052148"/>
    <lineage>
        <taxon>Bacteria</taxon>
        <taxon>Bacteria division WOR-3</taxon>
    </lineage>
</organism>
<evidence type="ECO:0000256" key="3">
    <source>
        <dbReference type="ARBA" id="ARBA00022806"/>
    </source>
</evidence>
<dbReference type="Pfam" id="PF13020">
    <property type="entry name" value="NOV_C"/>
    <property type="match status" value="1"/>
</dbReference>
<feature type="domain" description="Helicase ATP-binding" evidence="5">
    <location>
        <begin position="116"/>
        <end position="289"/>
    </location>
</feature>
<protein>
    <submittedName>
        <fullName evidence="7">DUF3883 domain-containing protein</fullName>
    </submittedName>
</protein>
<dbReference type="Gene3D" id="3.40.50.10810">
    <property type="entry name" value="Tandem AAA-ATPase domain"/>
    <property type="match status" value="1"/>
</dbReference>
<dbReference type="InterPro" id="IPR001650">
    <property type="entry name" value="Helicase_C-like"/>
</dbReference>
<evidence type="ECO:0000256" key="4">
    <source>
        <dbReference type="ARBA" id="ARBA00022840"/>
    </source>
</evidence>